<organism evidence="1 2">
    <name type="scientific">Colletotrichum truncatum</name>
    <name type="common">Anthracnose fungus</name>
    <name type="synonym">Colletotrichum capsici</name>
    <dbReference type="NCBI Taxonomy" id="5467"/>
    <lineage>
        <taxon>Eukaryota</taxon>
        <taxon>Fungi</taxon>
        <taxon>Dikarya</taxon>
        <taxon>Ascomycota</taxon>
        <taxon>Pezizomycotina</taxon>
        <taxon>Sordariomycetes</taxon>
        <taxon>Hypocreomycetidae</taxon>
        <taxon>Glomerellales</taxon>
        <taxon>Glomerellaceae</taxon>
        <taxon>Colletotrichum</taxon>
        <taxon>Colletotrichum truncatum species complex</taxon>
    </lineage>
</organism>
<dbReference type="EMBL" id="VUJX02000011">
    <property type="protein sequence ID" value="KAL0930269.1"/>
    <property type="molecule type" value="Genomic_DNA"/>
</dbReference>
<gene>
    <name evidence="1" type="ORF">CTRU02_214344</name>
</gene>
<accession>A0ACC3YEJ1</accession>
<protein>
    <submittedName>
        <fullName evidence="1">Uncharacterized protein</fullName>
    </submittedName>
</protein>
<evidence type="ECO:0000313" key="2">
    <source>
        <dbReference type="Proteomes" id="UP000805649"/>
    </source>
</evidence>
<comment type="caution">
    <text evidence="1">The sequence shown here is derived from an EMBL/GenBank/DDBJ whole genome shotgun (WGS) entry which is preliminary data.</text>
</comment>
<proteinExistence type="predicted"/>
<reference evidence="1 2" key="1">
    <citation type="journal article" date="2020" name="Phytopathology">
        <title>Genome Sequence Resources of Colletotrichum truncatum, C. plurivorum, C. musicola, and C. sojae: Four Species Pathogenic to Soybean (Glycine max).</title>
        <authorList>
            <person name="Rogerio F."/>
            <person name="Boufleur T.R."/>
            <person name="Ciampi-Guillardi M."/>
            <person name="Sukno S.A."/>
            <person name="Thon M.R."/>
            <person name="Massola Junior N.S."/>
            <person name="Baroncelli R."/>
        </authorList>
    </citation>
    <scope>NUCLEOTIDE SEQUENCE [LARGE SCALE GENOMIC DNA]</scope>
    <source>
        <strain evidence="1 2">CMES1059</strain>
    </source>
</reference>
<sequence length="91" mass="10496">MYTSTPSNHESVAQYNAIRQAMLDARNKRREGQTPEFQAQVAKAEGNLQLINMVLMSFSAEQNACVDQRVSISHHQHRTEEALRTIMYEMR</sequence>
<dbReference type="Proteomes" id="UP000805649">
    <property type="component" value="Unassembled WGS sequence"/>
</dbReference>
<keyword evidence="2" id="KW-1185">Reference proteome</keyword>
<name>A0ACC3YEJ1_COLTU</name>
<evidence type="ECO:0000313" key="1">
    <source>
        <dbReference type="EMBL" id="KAL0930269.1"/>
    </source>
</evidence>